<dbReference type="Gene3D" id="1.25.10.10">
    <property type="entry name" value="Leucine-rich Repeat Variant"/>
    <property type="match status" value="2"/>
</dbReference>
<dbReference type="InterPro" id="IPR011989">
    <property type="entry name" value="ARM-like"/>
</dbReference>
<dbReference type="Proteomes" id="UP001163105">
    <property type="component" value="Unassembled WGS sequence"/>
</dbReference>
<evidence type="ECO:0000256" key="2">
    <source>
        <dbReference type="ARBA" id="ARBA00022741"/>
    </source>
</evidence>
<evidence type="ECO:0000256" key="4">
    <source>
        <dbReference type="PROSITE-ProRule" id="PRU10141"/>
    </source>
</evidence>
<dbReference type="Gene3D" id="1.10.510.10">
    <property type="entry name" value="Transferase(Phosphotransferase) domain 1"/>
    <property type="match status" value="1"/>
</dbReference>
<dbReference type="CDD" id="cd06627">
    <property type="entry name" value="STKc_Cdc7_like"/>
    <property type="match status" value="1"/>
</dbReference>
<dbReference type="PROSITE" id="PS00108">
    <property type="entry name" value="PROTEIN_KINASE_ST"/>
    <property type="match status" value="1"/>
</dbReference>
<name>A0AB34FDV5_9HYPO</name>
<feature type="compositionally biased region" description="Low complexity" evidence="5">
    <location>
        <begin position="1370"/>
        <end position="1388"/>
    </location>
</feature>
<dbReference type="InterPro" id="IPR008271">
    <property type="entry name" value="Ser/Thr_kinase_AS"/>
</dbReference>
<feature type="region of interest" description="Disordered" evidence="5">
    <location>
        <begin position="1"/>
        <end position="74"/>
    </location>
</feature>
<dbReference type="SUPFAM" id="SSF48371">
    <property type="entry name" value="ARM repeat"/>
    <property type="match status" value="1"/>
</dbReference>
<protein>
    <recommendedName>
        <fullName evidence="1">non-specific serine/threonine protein kinase</fullName>
        <ecNumber evidence="1">2.7.11.1</ecNumber>
    </recommendedName>
</protein>
<feature type="compositionally biased region" description="Polar residues" evidence="5">
    <location>
        <begin position="1432"/>
        <end position="1441"/>
    </location>
</feature>
<feature type="region of interest" description="Disordered" evidence="5">
    <location>
        <begin position="397"/>
        <end position="421"/>
    </location>
</feature>
<reference evidence="7" key="1">
    <citation type="submission" date="2023-01" db="EMBL/GenBank/DDBJ databases">
        <title>The growth and conidiation of Purpureocillium lavendulum are regulated by nitrogen source and histone H3K14 acetylation.</title>
        <authorList>
            <person name="Tang P."/>
            <person name="Han J."/>
            <person name="Zhang C."/>
            <person name="Tang P."/>
            <person name="Qi F."/>
            <person name="Zhang K."/>
            <person name="Liang L."/>
        </authorList>
    </citation>
    <scope>NUCLEOTIDE SEQUENCE</scope>
    <source>
        <strain evidence="7">YMF1.00683</strain>
    </source>
</reference>
<organism evidence="7 8">
    <name type="scientific">Purpureocillium lavendulum</name>
    <dbReference type="NCBI Taxonomy" id="1247861"/>
    <lineage>
        <taxon>Eukaryota</taxon>
        <taxon>Fungi</taxon>
        <taxon>Dikarya</taxon>
        <taxon>Ascomycota</taxon>
        <taxon>Pezizomycotina</taxon>
        <taxon>Sordariomycetes</taxon>
        <taxon>Hypocreomycetidae</taxon>
        <taxon>Hypocreales</taxon>
        <taxon>Ophiocordycipitaceae</taxon>
        <taxon>Purpureocillium</taxon>
    </lineage>
</organism>
<dbReference type="FunFam" id="1.25.10.10:FF:000176">
    <property type="entry name" value="Cell division control protein"/>
    <property type="match status" value="1"/>
</dbReference>
<dbReference type="GO" id="GO:0004674">
    <property type="term" value="F:protein serine/threonine kinase activity"/>
    <property type="evidence" value="ECO:0007669"/>
    <property type="project" value="UniProtKB-EC"/>
</dbReference>
<dbReference type="InterPro" id="IPR017441">
    <property type="entry name" value="Protein_kinase_ATP_BS"/>
</dbReference>
<dbReference type="InterPro" id="IPR016024">
    <property type="entry name" value="ARM-type_fold"/>
</dbReference>
<feature type="region of interest" description="Disordered" evidence="5">
    <location>
        <begin position="331"/>
        <end position="380"/>
    </location>
</feature>
<sequence>MHDAASAHRPAEGATHTGAMPGDRHNYPSNGRAPPAAAAAAAVTAATSRERATPGTPSRKERQPRESSAVQDPGLKDYRLGECLGKGAFGSVYKAFNWSTGEAVAVKQIKLADLPKSELRMIESEIDLLKNLLAYGKFPENLVGVYMTQVLQGLQYLHDQGVIHRDIKGANILTTKDGTVKLADFGVSTSTLAGGQDKEAQVVGTPYWMAPEIIQLSGASSASDIWSVGCTVIELLQGKPPYHNLAAMPALFAIVNDDHPPLPEGISAAARDFLMQCFQKDPNLRVTARKLLRHAWIAGSRRAEAPVSKAPANFNQAVEEVKQWNKALNSDSNLRTSTGSEFMGPSSRFTGGTPARGPLSLAKPRPSAEAFTSPELAGKLSRPSGLKVALFDRGVLRRPSPAQTSEGTDDNADDDNWDNDFATAISPSALQLPHLKPQDNFGGLLSSDKLKAFASSSDGRTDSSNYDDDFEGELLTIKGPSARFRDLDSQEHTIRPLPKKVAAKTAETPRAHRTRSSPGKQPLANPPSPSASRSPPKAHLSSIFELPARPDLAYREQSIEDYSDLFVDNDSIFGRGVNQAVKKVWRQNNSLSTMLTCFQGARATDAPQLFHPSDLTSLPRSMQAPGASVRKKSQSRPSVLPDRPMRRTRSSIEIQKFAEDDDEDFSDVFGAGDSHGEKEESERESEDGGLMLMSKMSSSSWLGDDEDEFDPFASMDPGWDEMDLEANIARDRHARLAERVEALVASLKTTEGEDMLSELSEDLLALLWEHKEVKTLIISAHGLLPILEILEPCTVKSRQYMILQLLKVVNAIILDDVEIQENLCFVGGIPIITKFAARQYSDEIRLEAAAFVRQMYQTSTLTLQMFVSAGGLNVLVEFLDEDYDSARDLVLIGVNGIWNVFELQGPTPKNDFCRIFSRSKILYPLALVLHRVLDEEGEDELGELIEGRIVNIFYLFSQAENYVKEMVADRQVLKSVLKDLRRMTPVHQITMLKFIKNLSMLSTTIESLHSADAIEFLIDLLSYSMKKGQKHFREILNQVLNTLFNLCRLSKERQEDAAVGGIIPLLLRIMKTDRPPKEFALPILCDMAHSGSKGRRYLWQNKGLAFYVSLLTDQYWQVTALDAILVWLQEETANVESHLVDGHFTRAIVSCFGTNRLNAFDSNLLEPLLKLLRLSPSVAASLAKPEMFAGIAQRLGHKKAVVRLNLLRLVRTIMDACEPGLGSGDGSRTLNSAQIRSLMNSIQTLAETDTAVLVRNLAAELLRSHIEMDSTVGHLLRHDSAAAQVSSASSSARRSATRRNTSYTPPSLQSSASMPQTPTSRSRQSVLTGNAYIEVAASPRRSNTAVDRESLMFRPRSRDGPTHIPRRVSGDASSLGGSSSSGTTASAGVKSRLPRTSLAPMGVHSSGRHPGPSPRVSEHPQHHPMSPMVVRSESSTSNKENGGSRAPREGPGARDRDGGFATPGASAAKGRRNMDNKW</sequence>
<feature type="compositionally biased region" description="Low complexity" evidence="5">
    <location>
        <begin position="1283"/>
        <end position="1294"/>
    </location>
</feature>
<feature type="compositionally biased region" description="Basic and acidic residues" evidence="5">
    <location>
        <begin position="483"/>
        <end position="494"/>
    </location>
</feature>
<feature type="compositionally biased region" description="Basic and acidic residues" evidence="5">
    <location>
        <begin position="1346"/>
        <end position="1361"/>
    </location>
</feature>
<proteinExistence type="predicted"/>
<feature type="region of interest" description="Disordered" evidence="5">
    <location>
        <begin position="481"/>
        <end position="539"/>
    </location>
</feature>
<dbReference type="Pfam" id="PF00069">
    <property type="entry name" value="Pkinase"/>
    <property type="match status" value="1"/>
</dbReference>
<keyword evidence="8" id="KW-1185">Reference proteome</keyword>
<dbReference type="EMBL" id="JAQHRD010000013">
    <property type="protein sequence ID" value="KAJ6437208.1"/>
    <property type="molecule type" value="Genomic_DNA"/>
</dbReference>
<feature type="binding site" evidence="4">
    <location>
        <position position="107"/>
    </location>
    <ligand>
        <name>ATP</name>
        <dbReference type="ChEBI" id="CHEBI:30616"/>
    </ligand>
</feature>
<evidence type="ECO:0000259" key="6">
    <source>
        <dbReference type="PROSITE" id="PS50011"/>
    </source>
</evidence>
<feature type="compositionally biased region" description="Basic and acidic residues" evidence="5">
    <location>
        <begin position="1446"/>
        <end position="1458"/>
    </location>
</feature>
<dbReference type="PANTHER" id="PTHR48012:SF26">
    <property type="entry name" value="SERINE_THREONINE-PROTEIN KINASE DDB_G0283821-RELATED"/>
    <property type="match status" value="1"/>
</dbReference>
<evidence type="ECO:0000256" key="5">
    <source>
        <dbReference type="SAM" id="MobiDB-lite"/>
    </source>
</evidence>
<feature type="region of interest" description="Disordered" evidence="5">
    <location>
        <begin position="613"/>
        <end position="688"/>
    </location>
</feature>
<dbReference type="Gene3D" id="3.30.200.20">
    <property type="entry name" value="Phosphorylase Kinase, domain 1"/>
    <property type="match status" value="1"/>
</dbReference>
<feature type="compositionally biased region" description="Acidic residues" evidence="5">
    <location>
        <begin position="407"/>
        <end position="418"/>
    </location>
</feature>
<keyword evidence="2 4" id="KW-0547">Nucleotide-binding</keyword>
<dbReference type="PROSITE" id="PS50011">
    <property type="entry name" value="PROTEIN_KINASE_DOM"/>
    <property type="match status" value="1"/>
</dbReference>
<feature type="region of interest" description="Disordered" evidence="5">
    <location>
        <begin position="1338"/>
        <end position="1478"/>
    </location>
</feature>
<dbReference type="PROSITE" id="PS00107">
    <property type="entry name" value="PROTEIN_KINASE_ATP"/>
    <property type="match status" value="1"/>
</dbReference>
<accession>A0AB34FDV5</accession>
<feature type="compositionally biased region" description="Polar residues" evidence="5">
    <location>
        <begin position="1300"/>
        <end position="1326"/>
    </location>
</feature>
<evidence type="ECO:0000256" key="3">
    <source>
        <dbReference type="ARBA" id="ARBA00022840"/>
    </source>
</evidence>
<feature type="region of interest" description="Disordered" evidence="5">
    <location>
        <begin position="1283"/>
        <end position="1326"/>
    </location>
</feature>
<dbReference type="GO" id="GO:0005524">
    <property type="term" value="F:ATP binding"/>
    <property type="evidence" value="ECO:0007669"/>
    <property type="project" value="UniProtKB-UniRule"/>
</dbReference>
<feature type="compositionally biased region" description="Basic and acidic residues" evidence="5">
    <location>
        <begin position="48"/>
        <end position="65"/>
    </location>
</feature>
<feature type="compositionally biased region" description="Polar residues" evidence="5">
    <location>
        <begin position="331"/>
        <end position="340"/>
    </location>
</feature>
<dbReference type="PANTHER" id="PTHR48012">
    <property type="entry name" value="STERILE20-LIKE KINASE, ISOFORM B-RELATED"/>
    <property type="match status" value="1"/>
</dbReference>
<feature type="domain" description="Protein kinase" evidence="6">
    <location>
        <begin position="78"/>
        <end position="297"/>
    </location>
</feature>
<dbReference type="InterPro" id="IPR050629">
    <property type="entry name" value="STE20/SPS1-PAK"/>
</dbReference>
<gene>
    <name evidence="7" type="ORF">O9K51_10179</name>
</gene>
<feature type="compositionally biased region" description="Basic and acidic residues" evidence="5">
    <location>
        <begin position="1"/>
        <end position="11"/>
    </location>
</feature>
<evidence type="ECO:0000256" key="1">
    <source>
        <dbReference type="ARBA" id="ARBA00012513"/>
    </source>
</evidence>
<dbReference type="GO" id="GO:0005737">
    <property type="term" value="C:cytoplasm"/>
    <property type="evidence" value="ECO:0007669"/>
    <property type="project" value="TreeGrafter"/>
</dbReference>
<dbReference type="InterPro" id="IPR000719">
    <property type="entry name" value="Prot_kinase_dom"/>
</dbReference>
<feature type="compositionally biased region" description="Low complexity" evidence="5">
    <location>
        <begin position="33"/>
        <end position="47"/>
    </location>
</feature>
<evidence type="ECO:0000313" key="7">
    <source>
        <dbReference type="EMBL" id="KAJ6437208.1"/>
    </source>
</evidence>
<evidence type="ECO:0000313" key="8">
    <source>
        <dbReference type="Proteomes" id="UP001163105"/>
    </source>
</evidence>
<dbReference type="SMART" id="SM00220">
    <property type="entry name" value="S_TKc"/>
    <property type="match status" value="1"/>
</dbReference>
<comment type="caution">
    <text evidence="7">The sequence shown here is derived from an EMBL/GenBank/DDBJ whole genome shotgun (WGS) entry which is preliminary data.</text>
</comment>
<dbReference type="InterPro" id="IPR011009">
    <property type="entry name" value="Kinase-like_dom_sf"/>
</dbReference>
<keyword evidence="3 4" id="KW-0067">ATP-binding</keyword>
<dbReference type="EC" id="2.7.11.1" evidence="1"/>
<dbReference type="SUPFAM" id="SSF56112">
    <property type="entry name" value="Protein kinase-like (PK-like)"/>
    <property type="match status" value="1"/>
</dbReference>